<evidence type="ECO:0000256" key="4">
    <source>
        <dbReference type="ARBA" id="ARBA00022989"/>
    </source>
</evidence>
<dbReference type="Gene3D" id="3.40.630.190">
    <property type="entry name" value="LCP protein"/>
    <property type="match status" value="1"/>
</dbReference>
<comment type="similarity">
    <text evidence="1">Belongs to the LytR/CpsA/Psr (LCP) family.</text>
</comment>
<proteinExistence type="inferred from homology"/>
<dbReference type="InterPro" id="IPR004474">
    <property type="entry name" value="LytR_CpsA_psr"/>
</dbReference>
<accession>A0A9X4AHK0</accession>
<evidence type="ECO:0000256" key="1">
    <source>
        <dbReference type="ARBA" id="ARBA00006068"/>
    </source>
</evidence>
<reference evidence="8" key="1">
    <citation type="submission" date="2022-06" db="EMBL/GenBank/DDBJ databases">
        <title>Aquibacillus sp. a new bacterium isolated from soil saline samples.</title>
        <authorList>
            <person name="Galisteo C."/>
            <person name="De La Haba R."/>
            <person name="Sanchez-Porro C."/>
            <person name="Ventosa A."/>
        </authorList>
    </citation>
    <scope>NUCLEOTIDE SEQUENCE</scope>
    <source>
        <strain evidence="8">JCM 12387</strain>
    </source>
</reference>
<sequence>MSKEKGQSRIKKRKVKKRRKLLYILIPFLVLIGGATVYGAMVLNKAEEVVEKSYEDEGREGSKSELREKEVDPTADDVSILIIGVDQSEKRRMNNESNSLSDALILATLNKEKKSVKMVSVPRDTYVYVPELGYETKINHAHSAGGTKASIETVEQLLDIPVDYYVKLNFEAFIDVIDTLDGIEVDVPYELYEQNSKDEANAIHLLPGEQLLNGEEALALARTRKQDNDIERGKRQQEIIKAIVDRSISFNTLLKVDDLMEAVGNNMKTNMNFDEIKSFVSYGSAGGLDIETLTLKGYDLWTDAYYYQLDEQDLAEKKEILKEHLDITSTTTTDDSENDSSGTNYSQQSQVQ</sequence>
<evidence type="ECO:0000313" key="9">
    <source>
        <dbReference type="Proteomes" id="UP001145072"/>
    </source>
</evidence>
<evidence type="ECO:0000256" key="5">
    <source>
        <dbReference type="SAM" id="MobiDB-lite"/>
    </source>
</evidence>
<protein>
    <submittedName>
        <fullName evidence="8">LCP family protein</fullName>
    </submittedName>
</protein>
<feature type="domain" description="Cell envelope-related transcriptional attenuator" evidence="7">
    <location>
        <begin position="101"/>
        <end position="247"/>
    </location>
</feature>
<evidence type="ECO:0000259" key="7">
    <source>
        <dbReference type="Pfam" id="PF03816"/>
    </source>
</evidence>
<dbReference type="AlphaFoldDB" id="A0A9X4AHK0"/>
<keyword evidence="6" id="KW-0472">Membrane</keyword>
<evidence type="ECO:0000256" key="2">
    <source>
        <dbReference type="ARBA" id="ARBA00022692"/>
    </source>
</evidence>
<evidence type="ECO:0000256" key="6">
    <source>
        <dbReference type="SAM" id="Phobius"/>
    </source>
</evidence>
<gene>
    <name evidence="8" type="ORF">NC661_05310</name>
</gene>
<dbReference type="PANTHER" id="PTHR33392:SF3">
    <property type="entry name" value="POLYISOPRENYL-TEICHOIC ACID--PEPTIDOGLYCAN TEICHOIC ACID TRANSFERASE TAGT"/>
    <property type="match status" value="1"/>
</dbReference>
<keyword evidence="2 6" id="KW-0812">Transmembrane</keyword>
<feature type="compositionally biased region" description="Low complexity" evidence="5">
    <location>
        <begin position="327"/>
        <end position="343"/>
    </location>
</feature>
<comment type="caution">
    <text evidence="8">The sequence shown here is derived from an EMBL/GenBank/DDBJ whole genome shotgun (WGS) entry which is preliminary data.</text>
</comment>
<dbReference type="EMBL" id="JAMQJZ010000003">
    <property type="protein sequence ID" value="MDC3419784.1"/>
    <property type="molecule type" value="Genomic_DNA"/>
</dbReference>
<keyword evidence="9" id="KW-1185">Reference proteome</keyword>
<dbReference type="RefSeq" id="WP_259867897.1">
    <property type="nucleotide sequence ID" value="NZ_JAMQJZ010000003.1"/>
</dbReference>
<evidence type="ECO:0000256" key="3">
    <source>
        <dbReference type="ARBA" id="ARBA00022968"/>
    </source>
</evidence>
<dbReference type="NCBIfam" id="TIGR00350">
    <property type="entry name" value="lytR_cpsA_psr"/>
    <property type="match status" value="1"/>
</dbReference>
<dbReference type="Proteomes" id="UP001145072">
    <property type="component" value="Unassembled WGS sequence"/>
</dbReference>
<keyword evidence="3" id="KW-0735">Signal-anchor</keyword>
<keyword evidence="4 6" id="KW-1133">Transmembrane helix</keyword>
<organism evidence="8 9">
    <name type="scientific">Aquibacillus koreensis</name>
    <dbReference type="NCBI Taxonomy" id="279446"/>
    <lineage>
        <taxon>Bacteria</taxon>
        <taxon>Bacillati</taxon>
        <taxon>Bacillota</taxon>
        <taxon>Bacilli</taxon>
        <taxon>Bacillales</taxon>
        <taxon>Bacillaceae</taxon>
        <taxon>Aquibacillus</taxon>
    </lineage>
</organism>
<dbReference type="GO" id="GO:0071555">
    <property type="term" value="P:cell wall organization"/>
    <property type="evidence" value="ECO:0007669"/>
    <property type="project" value="UniProtKB-KW"/>
</dbReference>
<dbReference type="Pfam" id="PF03816">
    <property type="entry name" value="LytR_cpsA_psr"/>
    <property type="match status" value="1"/>
</dbReference>
<feature type="transmembrane region" description="Helical" evidence="6">
    <location>
        <begin position="21"/>
        <end position="43"/>
    </location>
</feature>
<evidence type="ECO:0000313" key="8">
    <source>
        <dbReference type="EMBL" id="MDC3419784.1"/>
    </source>
</evidence>
<name>A0A9X4AHK0_9BACI</name>
<dbReference type="PANTHER" id="PTHR33392">
    <property type="entry name" value="POLYISOPRENYL-TEICHOIC ACID--PEPTIDOGLYCAN TEICHOIC ACID TRANSFERASE TAGU"/>
    <property type="match status" value="1"/>
</dbReference>
<feature type="region of interest" description="Disordered" evidence="5">
    <location>
        <begin position="326"/>
        <end position="352"/>
    </location>
</feature>
<dbReference type="InterPro" id="IPR050922">
    <property type="entry name" value="LytR/CpsA/Psr_CW_biosynth"/>
</dbReference>